<evidence type="ECO:0000259" key="1">
    <source>
        <dbReference type="Pfam" id="PF01575"/>
    </source>
</evidence>
<dbReference type="Proteomes" id="UP001149009">
    <property type="component" value="Unassembled WGS sequence"/>
</dbReference>
<dbReference type="AlphaFoldDB" id="A0A9X3BA86"/>
<dbReference type="PANTHER" id="PTHR43664">
    <property type="entry name" value="MONOAMINE OXIDASE-RELATED"/>
    <property type="match status" value="1"/>
</dbReference>
<dbReference type="InterPro" id="IPR029069">
    <property type="entry name" value="HotDog_dom_sf"/>
</dbReference>
<sequence length="170" mass="18994">MFVAFKDVGENRIRESVGLAFEDFVPGQVFHHRPGITVYQYDNANEALVTLNQAAIHYDEHYASKTEFGRPLVVSTLTLQRAVGMGWKTFGRRKRIVGFSSIRLTAPVYDRDTLYARTKILSTADDPSDPDCGLLECEATVTRGETVVAAVTYVQAIYRHGRGPFEALGY</sequence>
<dbReference type="InterPro" id="IPR002539">
    <property type="entry name" value="MaoC-like_dom"/>
</dbReference>
<organism evidence="2 3">
    <name type="scientific">Chelativorans petroleitrophicus</name>
    <dbReference type="NCBI Taxonomy" id="2975484"/>
    <lineage>
        <taxon>Bacteria</taxon>
        <taxon>Pseudomonadati</taxon>
        <taxon>Pseudomonadota</taxon>
        <taxon>Alphaproteobacteria</taxon>
        <taxon>Hyphomicrobiales</taxon>
        <taxon>Phyllobacteriaceae</taxon>
        <taxon>Chelativorans</taxon>
    </lineage>
</organism>
<accession>A0A9X3BA86</accession>
<reference evidence="2" key="1">
    <citation type="submission" date="2022-08" db="EMBL/GenBank/DDBJ databases">
        <title>Chelativorans sichuanense sp. nov., a paraffin oil-degrading bacterium isolated from a mixture of oil-based drill cuttings and paddy soil.</title>
        <authorList>
            <person name="Yu J."/>
            <person name="Liu H."/>
            <person name="Chen Q."/>
        </authorList>
    </citation>
    <scope>NUCLEOTIDE SEQUENCE</scope>
    <source>
        <strain evidence="2">SCAU 2101</strain>
    </source>
</reference>
<comment type="caution">
    <text evidence="2">The sequence shown here is derived from an EMBL/GenBank/DDBJ whole genome shotgun (WGS) entry which is preliminary data.</text>
</comment>
<dbReference type="Gene3D" id="3.10.129.10">
    <property type="entry name" value="Hotdog Thioesterase"/>
    <property type="match status" value="1"/>
</dbReference>
<feature type="domain" description="MaoC-like" evidence="1">
    <location>
        <begin position="26"/>
        <end position="120"/>
    </location>
</feature>
<name>A0A9X3BA86_9HYPH</name>
<proteinExistence type="predicted"/>
<protein>
    <submittedName>
        <fullName evidence="2">MaoC family dehydratase</fullName>
    </submittedName>
</protein>
<dbReference type="EMBL" id="JAODNV010000016">
    <property type="protein sequence ID" value="MCT8991551.1"/>
    <property type="molecule type" value="Genomic_DNA"/>
</dbReference>
<dbReference type="RefSeq" id="WP_261516476.1">
    <property type="nucleotide sequence ID" value="NZ_JAODNV010000016.1"/>
</dbReference>
<evidence type="ECO:0000313" key="3">
    <source>
        <dbReference type="Proteomes" id="UP001149009"/>
    </source>
</evidence>
<gene>
    <name evidence="2" type="ORF">NYR54_14820</name>
</gene>
<dbReference type="PANTHER" id="PTHR43664:SF1">
    <property type="entry name" value="BETA-METHYLMALYL-COA DEHYDRATASE"/>
    <property type="match status" value="1"/>
</dbReference>
<dbReference type="Pfam" id="PF01575">
    <property type="entry name" value="MaoC_dehydratas"/>
    <property type="match status" value="1"/>
</dbReference>
<dbReference type="SUPFAM" id="SSF54637">
    <property type="entry name" value="Thioesterase/thiol ester dehydrase-isomerase"/>
    <property type="match status" value="1"/>
</dbReference>
<dbReference type="InterPro" id="IPR052342">
    <property type="entry name" value="MCH/BMMD"/>
</dbReference>
<dbReference type="CDD" id="cd03451">
    <property type="entry name" value="FkbR2"/>
    <property type="match status" value="1"/>
</dbReference>
<evidence type="ECO:0000313" key="2">
    <source>
        <dbReference type="EMBL" id="MCT8991551.1"/>
    </source>
</evidence>
<keyword evidence="3" id="KW-1185">Reference proteome</keyword>